<name>A0ABQ9INZ2_9NEOP</name>
<dbReference type="Proteomes" id="UP001159363">
    <property type="component" value="Chromosome 1"/>
</dbReference>
<protein>
    <submittedName>
        <fullName evidence="1">Uncharacterized protein</fullName>
    </submittedName>
</protein>
<proteinExistence type="predicted"/>
<evidence type="ECO:0000313" key="2">
    <source>
        <dbReference type="Proteomes" id="UP001159363"/>
    </source>
</evidence>
<reference evidence="1 2" key="1">
    <citation type="submission" date="2023-02" db="EMBL/GenBank/DDBJ databases">
        <title>LHISI_Scaffold_Assembly.</title>
        <authorList>
            <person name="Stuart O.P."/>
            <person name="Cleave R."/>
            <person name="Magrath M.J.L."/>
            <person name="Mikheyev A.S."/>
        </authorList>
    </citation>
    <scope>NUCLEOTIDE SEQUENCE [LARGE SCALE GENOMIC DNA]</scope>
    <source>
        <strain evidence="1">Daus_M_001</strain>
        <tissue evidence="1">Leg muscle</tissue>
    </source>
</reference>
<comment type="caution">
    <text evidence="1">The sequence shown here is derived from an EMBL/GenBank/DDBJ whole genome shotgun (WGS) entry which is preliminary data.</text>
</comment>
<dbReference type="EMBL" id="JARBHB010000001">
    <property type="protein sequence ID" value="KAJ8898361.1"/>
    <property type="molecule type" value="Genomic_DNA"/>
</dbReference>
<evidence type="ECO:0000313" key="1">
    <source>
        <dbReference type="EMBL" id="KAJ8898361.1"/>
    </source>
</evidence>
<organism evidence="1 2">
    <name type="scientific">Dryococelus australis</name>
    <dbReference type="NCBI Taxonomy" id="614101"/>
    <lineage>
        <taxon>Eukaryota</taxon>
        <taxon>Metazoa</taxon>
        <taxon>Ecdysozoa</taxon>
        <taxon>Arthropoda</taxon>
        <taxon>Hexapoda</taxon>
        <taxon>Insecta</taxon>
        <taxon>Pterygota</taxon>
        <taxon>Neoptera</taxon>
        <taxon>Polyneoptera</taxon>
        <taxon>Phasmatodea</taxon>
        <taxon>Verophasmatodea</taxon>
        <taxon>Anareolatae</taxon>
        <taxon>Phasmatidae</taxon>
        <taxon>Eurycanthinae</taxon>
        <taxon>Dryococelus</taxon>
    </lineage>
</organism>
<keyword evidence="2" id="KW-1185">Reference proteome</keyword>
<accession>A0ABQ9INZ2</accession>
<gene>
    <name evidence="1" type="ORF">PR048_003721</name>
</gene>
<sequence>MANVEGEDGLLQEWAPLTDFLQQVPLRAQRGLFTYELNLTCVDCLPDFLVVGTNLGLVYWYNRKTCDLQRLRCEVCIILVKHYSSSLCSTVSYLVHEKLRLY</sequence>